<evidence type="ECO:0000313" key="1">
    <source>
        <dbReference type="EMBL" id="CBA74611.1"/>
    </source>
</evidence>
<gene>
    <name evidence="1" type="ORF">ARN_24050</name>
</gene>
<proteinExistence type="predicted"/>
<organism evidence="1">
    <name type="scientific">Arsenophonus nasoniae</name>
    <name type="common">son-killer infecting Nasonia vitripennis</name>
    <dbReference type="NCBI Taxonomy" id="638"/>
    <lineage>
        <taxon>Bacteria</taxon>
        <taxon>Pseudomonadati</taxon>
        <taxon>Pseudomonadota</taxon>
        <taxon>Gammaproteobacteria</taxon>
        <taxon>Enterobacterales</taxon>
        <taxon>Morganellaceae</taxon>
        <taxon>Arsenophonus</taxon>
    </lineage>
</organism>
<sequence length="80" mass="9807">MPNLSINIIGWWMNSISDRTQEQLLKELKLLHQLTTIWTQRLTHAKAEITKFANDFYNVTKRWYVKVVCKVRQYYRHQLR</sequence>
<dbReference type="EMBL" id="FN545240">
    <property type="protein sequence ID" value="CBA74611.1"/>
    <property type="molecule type" value="Genomic_DNA"/>
</dbReference>
<protein>
    <submittedName>
        <fullName evidence="1">Phage lysin protein endolysin</fullName>
    </submittedName>
</protein>
<reference evidence="1" key="1">
    <citation type="journal article" date="2010" name="Insect Mol. Biol.">
        <title>The draft genome sequence of Arsenophonus nasoniae, son-killer bacterium of Nasonia vitripennis, reveals genes associated with virulence and symbiosis.</title>
        <authorList>
            <person name="Wilkes T."/>
            <person name="Darby A.C."/>
            <person name="Choi J."/>
            <person name="Colborne J.K."/>
            <person name="Werren J.H."/>
            <person name="Hurst G.D.D."/>
        </authorList>
    </citation>
    <scope>NUCLEOTIDE SEQUENCE</scope>
</reference>
<dbReference type="AlphaFoldDB" id="D2U1H7"/>
<accession>D2U1H7</accession>
<name>D2U1H7_9GAMM</name>